<dbReference type="InterPro" id="IPR029058">
    <property type="entry name" value="AB_hydrolase_fold"/>
</dbReference>
<dbReference type="Gene3D" id="3.40.50.1820">
    <property type="entry name" value="alpha/beta hydrolase"/>
    <property type="match status" value="1"/>
</dbReference>
<protein>
    <recommendedName>
        <fullName evidence="3">Alpha/beta hydrolase</fullName>
    </recommendedName>
</protein>
<dbReference type="AlphaFoldDB" id="A0A3N3ZR72"/>
<dbReference type="OrthoDB" id="3265836at2"/>
<dbReference type="RefSeq" id="WP_123824757.1">
    <property type="nucleotide sequence ID" value="NZ_RKMF01000005.1"/>
</dbReference>
<organism evidence="1 2">
    <name type="scientific">Kocuria soli</name>
    <dbReference type="NCBI Taxonomy" id="2485125"/>
    <lineage>
        <taxon>Bacteria</taxon>
        <taxon>Bacillati</taxon>
        <taxon>Actinomycetota</taxon>
        <taxon>Actinomycetes</taxon>
        <taxon>Micrococcales</taxon>
        <taxon>Micrococcaceae</taxon>
        <taxon>Kocuria</taxon>
    </lineage>
</organism>
<gene>
    <name evidence="1" type="ORF">EDL96_05255</name>
</gene>
<proteinExistence type="predicted"/>
<name>A0A3N3ZR72_9MICC</name>
<evidence type="ECO:0008006" key="3">
    <source>
        <dbReference type="Google" id="ProtNLM"/>
    </source>
</evidence>
<dbReference type="EMBL" id="RKMF01000005">
    <property type="protein sequence ID" value="ROZ63762.1"/>
    <property type="molecule type" value="Genomic_DNA"/>
</dbReference>
<accession>A0A3N3ZR72</accession>
<dbReference type="Proteomes" id="UP000270616">
    <property type="component" value="Unassembled WGS sequence"/>
</dbReference>
<evidence type="ECO:0000313" key="2">
    <source>
        <dbReference type="Proteomes" id="UP000270616"/>
    </source>
</evidence>
<comment type="caution">
    <text evidence="1">The sequence shown here is derived from an EMBL/GenBank/DDBJ whole genome shotgun (WGS) entry which is preliminary data.</text>
</comment>
<dbReference type="SUPFAM" id="SSF53474">
    <property type="entry name" value="alpha/beta-Hydrolases"/>
    <property type="match status" value="1"/>
</dbReference>
<reference evidence="1 2" key="1">
    <citation type="submission" date="2018-10" db="EMBL/GenBank/DDBJ databases">
        <title>Kocuria sp. M5W7-7, whole genome shotgun sequence.</title>
        <authorList>
            <person name="Tuo L."/>
        </authorList>
    </citation>
    <scope>NUCLEOTIDE SEQUENCE [LARGE SCALE GENOMIC DNA]</scope>
    <source>
        <strain evidence="1 2">M5W7-7</strain>
    </source>
</reference>
<sequence>MNWLKAVESALTVALDDVAALTAESFPLDEPVRVDVALPESILPLLVVRRDSPRLVILHNGAVDLERSEGRPIFQRSSWWPDIQASQIFVCDPGTVGPEAISLNWLQAGPPVWPAHLTTKVILLLAKSLGAPRPEQRTYFGSSAGGFGALACLAYDVRARAIVNNAQFDWTRWYPHQVRDVLTRRFPGHLAADVRRKWPYRTNVLRHLSRGRVPLQIDFWVNLASQYDRDIQMPIWVDFLKKSPLVAGNSTLHTYFDEESGHNPLSREKTLELLNG</sequence>
<evidence type="ECO:0000313" key="1">
    <source>
        <dbReference type="EMBL" id="ROZ63762.1"/>
    </source>
</evidence>
<keyword evidence="2" id="KW-1185">Reference proteome</keyword>